<feature type="compositionally biased region" description="Low complexity" evidence="1">
    <location>
        <begin position="102"/>
        <end position="113"/>
    </location>
</feature>
<keyword evidence="3" id="KW-1185">Reference proteome</keyword>
<name>A0A0D9XI65_9ORYZ</name>
<dbReference type="AlphaFoldDB" id="A0A0D9XI65"/>
<reference evidence="3" key="2">
    <citation type="submission" date="2013-12" db="EMBL/GenBank/DDBJ databases">
        <authorList>
            <person name="Yu Y."/>
            <person name="Lee S."/>
            <person name="de Baynast K."/>
            <person name="Wissotski M."/>
            <person name="Liu L."/>
            <person name="Talag J."/>
            <person name="Goicoechea J."/>
            <person name="Angelova A."/>
            <person name="Jetty R."/>
            <person name="Kudrna D."/>
            <person name="Golser W."/>
            <person name="Rivera L."/>
            <person name="Zhang J."/>
            <person name="Wing R."/>
        </authorList>
    </citation>
    <scope>NUCLEOTIDE SEQUENCE</scope>
</reference>
<dbReference type="Gramene" id="LPERR10G02910.1">
    <property type="protein sequence ID" value="LPERR10G02910.1"/>
    <property type="gene ID" value="LPERR10G02910"/>
</dbReference>
<protein>
    <submittedName>
        <fullName evidence="2">Uncharacterized protein</fullName>
    </submittedName>
</protein>
<reference evidence="2" key="3">
    <citation type="submission" date="2015-04" db="UniProtKB">
        <authorList>
            <consortium name="EnsemblPlants"/>
        </authorList>
    </citation>
    <scope>IDENTIFICATION</scope>
</reference>
<feature type="compositionally biased region" description="Pro residues" evidence="1">
    <location>
        <begin position="59"/>
        <end position="71"/>
    </location>
</feature>
<evidence type="ECO:0000256" key="1">
    <source>
        <dbReference type="SAM" id="MobiDB-lite"/>
    </source>
</evidence>
<reference evidence="2 3" key="1">
    <citation type="submission" date="2012-08" db="EMBL/GenBank/DDBJ databases">
        <title>Oryza genome evolution.</title>
        <authorList>
            <person name="Wing R.A."/>
        </authorList>
    </citation>
    <scope>NUCLEOTIDE SEQUENCE</scope>
</reference>
<organism evidence="2 3">
    <name type="scientific">Leersia perrieri</name>
    <dbReference type="NCBI Taxonomy" id="77586"/>
    <lineage>
        <taxon>Eukaryota</taxon>
        <taxon>Viridiplantae</taxon>
        <taxon>Streptophyta</taxon>
        <taxon>Embryophyta</taxon>
        <taxon>Tracheophyta</taxon>
        <taxon>Spermatophyta</taxon>
        <taxon>Magnoliopsida</taxon>
        <taxon>Liliopsida</taxon>
        <taxon>Poales</taxon>
        <taxon>Poaceae</taxon>
        <taxon>BOP clade</taxon>
        <taxon>Oryzoideae</taxon>
        <taxon>Oryzeae</taxon>
        <taxon>Oryzinae</taxon>
        <taxon>Leersia</taxon>
    </lineage>
</organism>
<evidence type="ECO:0000313" key="2">
    <source>
        <dbReference type="EnsemblPlants" id="LPERR10G02910.1"/>
    </source>
</evidence>
<sequence length="137" mass="14948">MNSPRTRHIRPRRTHAGVLRRCLKAAHKNHRANMARKAKDRTLAAAVEDTNGVMLAAPAPAPPPSSPPCPPRCRIADTVDSTSPALRCDGTRQPQQRAPESATTAWPQQPTATLPRASINGSRCCPRRSHRPTSRVD</sequence>
<evidence type="ECO:0000313" key="3">
    <source>
        <dbReference type="Proteomes" id="UP000032180"/>
    </source>
</evidence>
<accession>A0A0D9XI65</accession>
<dbReference type="EnsemblPlants" id="LPERR10G02910.1">
    <property type="protein sequence ID" value="LPERR10G02910.1"/>
    <property type="gene ID" value="LPERR10G02910"/>
</dbReference>
<proteinExistence type="predicted"/>
<dbReference type="HOGENOM" id="CLU_1868074_0_0_1"/>
<feature type="region of interest" description="Disordered" evidence="1">
    <location>
        <begin position="55"/>
        <end position="137"/>
    </location>
</feature>
<dbReference type="Proteomes" id="UP000032180">
    <property type="component" value="Chromosome 10"/>
</dbReference>
<feature type="compositionally biased region" description="Basic residues" evidence="1">
    <location>
        <begin position="125"/>
        <end position="137"/>
    </location>
</feature>